<protein>
    <recommendedName>
        <fullName evidence="2">DUF4780 domain-containing protein</fullName>
    </recommendedName>
</protein>
<feature type="compositionally biased region" description="Low complexity" evidence="1">
    <location>
        <begin position="363"/>
        <end position="408"/>
    </location>
</feature>
<gene>
    <name evidence="3" type="ORF">JYU34_012660</name>
</gene>
<accession>A0ABQ7QFH5</accession>
<evidence type="ECO:0000313" key="3">
    <source>
        <dbReference type="EMBL" id="KAG7302708.1"/>
    </source>
</evidence>
<dbReference type="InterPro" id="IPR031961">
    <property type="entry name" value="DUF4780"/>
</dbReference>
<feature type="compositionally biased region" description="Basic and acidic residues" evidence="1">
    <location>
        <begin position="121"/>
        <end position="131"/>
    </location>
</feature>
<comment type="caution">
    <text evidence="3">The sequence shown here is derived from an EMBL/GenBank/DDBJ whole genome shotgun (WGS) entry which is preliminary data.</text>
</comment>
<name>A0ABQ7QFH5_PLUXY</name>
<feature type="region of interest" description="Disordered" evidence="1">
    <location>
        <begin position="14"/>
        <end position="63"/>
    </location>
</feature>
<sequence length="431" mass="45627">MSMEDLILDVAKLATDGDDPNVPPLVTGVPENPADQIAPEGAGDNQREQVSTRRPARSGAARRRLRMWLAKSKSIEEAKALCLRPLAETESELEVEATPTQASKRTRSEEQTPPNPPRKQPRCDGTPEDRPTYSAAASSLKVGVRDERRALSIEDVALFNAAIERELYVTDFAPGTAPVFGEVSYADGLIIVTCLNQASRDWLCGCSGRLRPWVGAALKTVEGQALPRPVIATAFFKSLAEPKVLLDLLRKQNAGLDCSTWRVLGRRLEKNGQHLTFSVSKASYEVLKAVKFRPNCGTAGAVFRVRVPKGAAAVEQPTAQTTLPAAHCQARPDGPVEAESRGGSSAAPAVEPVAGPSGISTHRPGPSRAPPAGGAAPRGGKPARPGARKAPAPRGRAAGAAAGVRRPAQLPSLAKEHSSKKASRNPLNNPP</sequence>
<dbReference type="Proteomes" id="UP000823941">
    <property type="component" value="Chromosome 17"/>
</dbReference>
<feature type="region of interest" description="Disordered" evidence="1">
    <location>
        <begin position="318"/>
        <end position="431"/>
    </location>
</feature>
<reference evidence="3 4" key="1">
    <citation type="submission" date="2021-06" db="EMBL/GenBank/DDBJ databases">
        <title>A haploid diamondback moth (Plutella xylostella L.) genome assembly resolves 31 chromosomes and identifies a diamide resistance mutation.</title>
        <authorList>
            <person name="Ward C.M."/>
            <person name="Perry K.D."/>
            <person name="Baker G."/>
            <person name="Powis K."/>
            <person name="Heckel D.G."/>
            <person name="Baxter S.W."/>
        </authorList>
    </citation>
    <scope>NUCLEOTIDE SEQUENCE [LARGE SCALE GENOMIC DNA]</scope>
    <source>
        <strain evidence="3 4">LV</strain>
        <tissue evidence="3">Single pupa</tissue>
    </source>
</reference>
<feature type="region of interest" description="Disordered" evidence="1">
    <location>
        <begin position="90"/>
        <end position="139"/>
    </location>
</feature>
<evidence type="ECO:0000259" key="2">
    <source>
        <dbReference type="Pfam" id="PF16012"/>
    </source>
</evidence>
<feature type="compositionally biased region" description="Basic residues" evidence="1">
    <location>
        <begin position="54"/>
        <end position="63"/>
    </location>
</feature>
<evidence type="ECO:0000313" key="4">
    <source>
        <dbReference type="Proteomes" id="UP000823941"/>
    </source>
</evidence>
<dbReference type="Pfam" id="PF16012">
    <property type="entry name" value="DUF4780"/>
    <property type="match status" value="1"/>
</dbReference>
<organism evidence="3 4">
    <name type="scientific">Plutella xylostella</name>
    <name type="common">Diamondback moth</name>
    <name type="synonym">Plutella maculipennis</name>
    <dbReference type="NCBI Taxonomy" id="51655"/>
    <lineage>
        <taxon>Eukaryota</taxon>
        <taxon>Metazoa</taxon>
        <taxon>Ecdysozoa</taxon>
        <taxon>Arthropoda</taxon>
        <taxon>Hexapoda</taxon>
        <taxon>Insecta</taxon>
        <taxon>Pterygota</taxon>
        <taxon>Neoptera</taxon>
        <taxon>Endopterygota</taxon>
        <taxon>Lepidoptera</taxon>
        <taxon>Glossata</taxon>
        <taxon>Ditrysia</taxon>
        <taxon>Yponomeutoidea</taxon>
        <taxon>Plutellidae</taxon>
        <taxon>Plutella</taxon>
    </lineage>
</organism>
<proteinExistence type="predicted"/>
<evidence type="ECO:0000256" key="1">
    <source>
        <dbReference type="SAM" id="MobiDB-lite"/>
    </source>
</evidence>
<dbReference type="EMBL" id="JAHIBW010000017">
    <property type="protein sequence ID" value="KAG7302708.1"/>
    <property type="molecule type" value="Genomic_DNA"/>
</dbReference>
<keyword evidence="4" id="KW-1185">Reference proteome</keyword>
<feature type="domain" description="DUF4780" evidence="2">
    <location>
        <begin position="146"/>
        <end position="299"/>
    </location>
</feature>